<dbReference type="InterPro" id="IPR014729">
    <property type="entry name" value="Rossmann-like_a/b/a_fold"/>
</dbReference>
<dbReference type="InterPro" id="IPR014730">
    <property type="entry name" value="ETF_a/b_N"/>
</dbReference>
<dbReference type="PIRSF" id="PIRSF000090">
    <property type="entry name" value="Beta-ETF"/>
    <property type="match status" value="1"/>
</dbReference>
<dbReference type="EMBL" id="CP001742">
    <property type="protein sequence ID" value="ADL18672.1"/>
    <property type="molecule type" value="Genomic_DNA"/>
</dbReference>
<dbReference type="HOGENOM" id="CLU_060196_2_1_2"/>
<dbReference type="CDD" id="cd01714">
    <property type="entry name" value="ETF_beta"/>
    <property type="match status" value="1"/>
</dbReference>
<gene>
    <name evidence="2" type="ordered locus">ASAC_0265</name>
</gene>
<dbReference type="Pfam" id="PF01012">
    <property type="entry name" value="ETF"/>
    <property type="match status" value="1"/>
</dbReference>
<dbReference type="STRING" id="666510.ASAC_0265"/>
<evidence type="ECO:0000313" key="3">
    <source>
        <dbReference type="Proteomes" id="UP000000346"/>
    </source>
</evidence>
<dbReference type="PANTHER" id="PTHR21294:SF17">
    <property type="entry name" value="PROTEIN FIXA"/>
    <property type="match status" value="1"/>
</dbReference>
<organism evidence="2 3">
    <name type="scientific">Acidilobus saccharovorans (strain DSM 16705 / JCM 18335 / VKM B-2471 / 345-15)</name>
    <dbReference type="NCBI Taxonomy" id="666510"/>
    <lineage>
        <taxon>Archaea</taxon>
        <taxon>Thermoproteota</taxon>
        <taxon>Thermoprotei</taxon>
        <taxon>Acidilobales</taxon>
        <taxon>Acidilobaceae</taxon>
        <taxon>Acidilobus</taxon>
    </lineage>
</organism>
<protein>
    <submittedName>
        <fullName evidence="2">Electron transfer flavoprotein beta-subunit</fullName>
    </submittedName>
</protein>
<dbReference type="InterPro" id="IPR033948">
    <property type="entry name" value="ETF_beta_N"/>
</dbReference>
<dbReference type="GO" id="GO:0009055">
    <property type="term" value="F:electron transfer activity"/>
    <property type="evidence" value="ECO:0007669"/>
    <property type="project" value="InterPro"/>
</dbReference>
<keyword evidence="3" id="KW-1185">Reference proteome</keyword>
<dbReference type="PANTHER" id="PTHR21294">
    <property type="entry name" value="ELECTRON TRANSFER FLAVOPROTEIN BETA-SUBUNIT"/>
    <property type="match status" value="1"/>
</dbReference>
<name>D9Q034_ACIS3</name>
<reference evidence="2 3" key="1">
    <citation type="journal article" date="2010" name="Appl. Environ. Microbiol.">
        <title>The genome sequence of the crenarchaeon Acidilobus saccharovorans supports a new order, Acidilobales, and suggests an important ecological role in terrestrial acidic hot springs.</title>
        <authorList>
            <person name="Mardanov A.V."/>
            <person name="Svetlitchnyi V.A."/>
            <person name="Beletsky A.V."/>
            <person name="Prokofeva M.I."/>
            <person name="Bonch-Osmolovskaya E.A."/>
            <person name="Ravin N.V."/>
            <person name="Skryabin K.G."/>
        </authorList>
    </citation>
    <scope>NUCLEOTIDE SEQUENCE [LARGE SCALE GENOMIC DNA]</scope>
    <source>
        <strain evidence="3">DSM 16705 / JCM 18335 / VKM B-2471 / 345-15</strain>
    </source>
</reference>
<dbReference type="OrthoDB" id="6635at2157"/>
<dbReference type="SUPFAM" id="SSF52402">
    <property type="entry name" value="Adenine nucleotide alpha hydrolases-like"/>
    <property type="match status" value="1"/>
</dbReference>
<dbReference type="InParanoid" id="D9Q034"/>
<dbReference type="Gene3D" id="3.40.50.620">
    <property type="entry name" value="HUPs"/>
    <property type="match status" value="1"/>
</dbReference>
<dbReference type="InterPro" id="IPR012255">
    <property type="entry name" value="ETF_b"/>
</dbReference>
<dbReference type="AlphaFoldDB" id="D9Q034"/>
<dbReference type="Proteomes" id="UP000000346">
    <property type="component" value="Chromosome"/>
</dbReference>
<dbReference type="eggNOG" id="arCOG00446">
    <property type="taxonomic scope" value="Archaea"/>
</dbReference>
<dbReference type="GeneID" id="9498487"/>
<proteinExistence type="predicted"/>
<dbReference type="SMART" id="SM00893">
    <property type="entry name" value="ETF"/>
    <property type="match status" value="1"/>
</dbReference>
<feature type="domain" description="Electron transfer flavoprotein alpha/beta-subunit N-terminal" evidence="1">
    <location>
        <begin position="22"/>
        <end position="219"/>
    </location>
</feature>
<evidence type="ECO:0000259" key="1">
    <source>
        <dbReference type="SMART" id="SM00893"/>
    </source>
</evidence>
<dbReference type="RefSeq" id="WP_013266184.1">
    <property type="nucleotide sequence ID" value="NC_014374.1"/>
</dbReference>
<dbReference type="KEGG" id="asc:ASAC_0265"/>
<evidence type="ECO:0000313" key="2">
    <source>
        <dbReference type="EMBL" id="ADL18672.1"/>
    </source>
</evidence>
<accession>D9Q034</accession>
<sequence length="284" mass="31197">MRIVVGIKWVPGTQSVRIDPKTGTLIREGVPSIVNPHDLPAAELALRLRDKYGGEVIAISMAPPPAAKGLEYLVGMGVDRAILITDRAYAGADTLATSYVLANAIKKIDKEIGKVDLVVFGQETTDSSTAHIAAQTASWLEWPYIYYVRNAWLTEDGKLRVERILEEAIEEWEVDLPAIINVAMKSLKPRPVTLINKIRFKANPSIMMTWTNNDLKLDPRCTGLKGSPTFVAKTVDVPEVPRKKQVYVPKNGEDAAKWILKSLLSDEKASKALIKALKEGGDAA</sequence>